<accession>A0A7D9DRF0</accession>
<dbReference type="Proteomes" id="UP001152795">
    <property type="component" value="Unassembled WGS sequence"/>
</dbReference>
<proteinExistence type="predicted"/>
<keyword evidence="2" id="KW-1185">Reference proteome</keyword>
<evidence type="ECO:0000313" key="2">
    <source>
        <dbReference type="Proteomes" id="UP001152795"/>
    </source>
</evidence>
<dbReference type="InterPro" id="IPR023780">
    <property type="entry name" value="Chromo_domain"/>
</dbReference>
<dbReference type="InterPro" id="IPR000953">
    <property type="entry name" value="Chromo/chromo_shadow_dom"/>
</dbReference>
<dbReference type="EMBL" id="CACRXK020001923">
    <property type="protein sequence ID" value="CAB3991825.1"/>
    <property type="molecule type" value="Genomic_DNA"/>
</dbReference>
<gene>
    <name evidence="1" type="ORF">PACLA_8A023985</name>
</gene>
<organism evidence="1 2">
    <name type="scientific">Paramuricea clavata</name>
    <name type="common">Red gorgonian</name>
    <name type="synonym">Violescent sea-whip</name>
    <dbReference type="NCBI Taxonomy" id="317549"/>
    <lineage>
        <taxon>Eukaryota</taxon>
        <taxon>Metazoa</taxon>
        <taxon>Cnidaria</taxon>
        <taxon>Anthozoa</taxon>
        <taxon>Octocorallia</taxon>
        <taxon>Malacalcyonacea</taxon>
        <taxon>Plexauridae</taxon>
        <taxon>Paramuricea</taxon>
    </lineage>
</organism>
<dbReference type="Gene3D" id="2.40.50.40">
    <property type="match status" value="1"/>
</dbReference>
<evidence type="ECO:0000313" key="1">
    <source>
        <dbReference type="EMBL" id="CAB3991825.1"/>
    </source>
</evidence>
<dbReference type="CDD" id="cd00024">
    <property type="entry name" value="CD_CSD"/>
    <property type="match status" value="1"/>
</dbReference>
<dbReference type="AlphaFoldDB" id="A0A7D9DRF0"/>
<sequence length="115" mass="13311">MAVRFYKELNNLSTADFIAYKATPRRGKLYEIERVIAKKMRKGKAVYLIKWAGYHSFSRARMQSEFTGLENMGTASENKNHTLLEKEDFVRCAFPKDWDILIDKLGDGVKVAIPY</sequence>
<reference evidence="1" key="1">
    <citation type="submission" date="2020-04" db="EMBL/GenBank/DDBJ databases">
        <authorList>
            <person name="Alioto T."/>
            <person name="Alioto T."/>
            <person name="Gomez Garrido J."/>
        </authorList>
    </citation>
    <scope>NUCLEOTIDE SEQUENCE</scope>
    <source>
        <strain evidence="1">A484AB</strain>
    </source>
</reference>
<dbReference type="Pfam" id="PF00385">
    <property type="entry name" value="Chromo"/>
    <property type="match status" value="1"/>
</dbReference>
<dbReference type="PROSITE" id="PS50013">
    <property type="entry name" value="CHROMO_2"/>
    <property type="match status" value="1"/>
</dbReference>
<dbReference type="OrthoDB" id="5977252at2759"/>
<protein>
    <submittedName>
        <fullName evidence="1">Uncharacterized protein</fullName>
    </submittedName>
</protein>
<comment type="caution">
    <text evidence="1">The sequence shown here is derived from an EMBL/GenBank/DDBJ whole genome shotgun (WGS) entry which is preliminary data.</text>
</comment>
<dbReference type="InterPro" id="IPR016197">
    <property type="entry name" value="Chromo-like_dom_sf"/>
</dbReference>
<name>A0A7D9DRF0_PARCT</name>
<dbReference type="SUPFAM" id="SSF54160">
    <property type="entry name" value="Chromo domain-like"/>
    <property type="match status" value="1"/>
</dbReference>